<dbReference type="GO" id="GO:0140664">
    <property type="term" value="F:ATP-dependent DNA damage sensor activity"/>
    <property type="evidence" value="ECO:0007669"/>
    <property type="project" value="InterPro"/>
</dbReference>
<feature type="non-terminal residue" evidence="4">
    <location>
        <position position="1"/>
    </location>
</feature>
<protein>
    <recommendedName>
        <fullName evidence="3">MutL C-terminal dimerisation domain-containing protein</fullName>
    </recommendedName>
</protein>
<dbReference type="PANTHER" id="PTHR10073">
    <property type="entry name" value="DNA MISMATCH REPAIR PROTEIN MLH, PMS, MUTL"/>
    <property type="match status" value="1"/>
</dbReference>
<reference evidence="4 5" key="1">
    <citation type="journal article" date="2012" name="PLoS Pathog.">
        <title>Diverse lifestyles and strategies of plant pathogenesis encoded in the genomes of eighteen Dothideomycetes fungi.</title>
        <authorList>
            <person name="Ohm R.A."/>
            <person name="Feau N."/>
            <person name="Henrissat B."/>
            <person name="Schoch C.L."/>
            <person name="Horwitz B.A."/>
            <person name="Barry K.W."/>
            <person name="Condon B.J."/>
            <person name="Copeland A.C."/>
            <person name="Dhillon B."/>
            <person name="Glaser F."/>
            <person name="Hesse C.N."/>
            <person name="Kosti I."/>
            <person name="LaButti K."/>
            <person name="Lindquist E.A."/>
            <person name="Lucas S."/>
            <person name="Salamov A.A."/>
            <person name="Bradshaw R.E."/>
            <person name="Ciuffetti L."/>
            <person name="Hamelin R.C."/>
            <person name="Kema G.H.J."/>
            <person name="Lawrence C."/>
            <person name="Scott J.A."/>
            <person name="Spatafora J.W."/>
            <person name="Turgeon B.G."/>
            <person name="de Wit P.J.G.M."/>
            <person name="Zhong S."/>
            <person name="Goodwin S.B."/>
            <person name="Grigoriev I.V."/>
        </authorList>
    </citation>
    <scope>NUCLEOTIDE SEQUENCE [LARGE SCALE GENOMIC DNA]</scope>
    <source>
        <strain evidence="4 5">UAMH 10762</strain>
    </source>
</reference>
<evidence type="ECO:0000256" key="1">
    <source>
        <dbReference type="ARBA" id="ARBA00006082"/>
    </source>
</evidence>
<dbReference type="Proteomes" id="UP000011761">
    <property type="component" value="Unassembled WGS sequence"/>
</dbReference>
<dbReference type="Pfam" id="PF13589">
    <property type="entry name" value="HATPase_c_3"/>
    <property type="match status" value="1"/>
</dbReference>
<proteinExistence type="inferred from homology"/>
<dbReference type="eggNOG" id="KOG1978">
    <property type="taxonomic scope" value="Eukaryota"/>
</dbReference>
<sequence>ILPLTRDAIAQVHSSKHLTNLQDVIFGLLENSLDARASKVEISVDFHRGDCTVEDNGVGIPPVEFGEDGALGKMYHTFKCAVPVHDELHGTNGVFLASLAALSLLSITSRHKATNEHVALTMYRGKTVGRRIPAPLSHGVSASQGTRVDVRDLFGNMPVRVKQRALSTADNADDERAWNALKQGLAALLLALSRPCWVKIQDSQHASRTVTLAGSHPAASTALTERSLNRMSSRPSKSDVRDLLPILLQAGLAPVETRWKWVAISALAEGVSVKGVINLDPVPTKQCQFISVGVNPCSSESGHNELYDAVNKAFASSSFGTLDDNQEPDEAEKERRKRDRRYKSDGYTQKQLRTKKGVDRWPMFILQIKLRSNERTHSIRKQETAGQLASMIALVEATVNQWLSTHNLKPAEPRKRKNESQDKPAATSSLRALPSSSYKETRRIVGENLTMPVLQRTGTASSVTSLKRPKTLNALEELVLRRRNVLACGPSNHFNSLSRIKSGERAFYTRLWESRKPGTAPAAPIRQKDLPSYSTATLQLHPFTVPVVEAGLLGIGMANRLQVQPESLAEVQQAADPSVEWIDPVTKQHFMVNTRTGAVLPVSVNLGEDMTVNDHGDDTPQSRHRAAIDTSLSGAGRPLSLARRGGDSASETGANWLPSFLKVWDNPVFCHPYEEAIPTAAFNGPGAEAVDANNQRCVDQCHTQYFSEAGTRRTKHLSKAALQQARVIRQVDDKFILCCMPATESGGDRQTVILVDQHAASERVMLEGLLKELCTPIDPSTPAAGCTTSLGCRAGVLSVLLDKPQHFQLSEREAELFTKYAQHFAAWGILYDLSAYTRTATASQVRESAPEHRLSVRALPPGISERCTLFPNLLIELLRSEVWHLAQSSARPRRTASLLTGDGPDRHKKDPHTWLQRIGSCPKGMIDMLNSRACRSAIMFNDVLPVPRCEALLADLSACAFPFMCAHGRVSMVPVVELGG</sequence>
<comment type="similarity">
    <text evidence="1">Belongs to the DNA mismatch repair MutL/HexB family.</text>
</comment>
<feature type="compositionally biased region" description="Basic and acidic residues" evidence="2">
    <location>
        <begin position="409"/>
        <end position="422"/>
    </location>
</feature>
<feature type="compositionally biased region" description="Polar residues" evidence="2">
    <location>
        <begin position="221"/>
        <end position="235"/>
    </location>
</feature>
<evidence type="ECO:0000259" key="3">
    <source>
        <dbReference type="SMART" id="SM00853"/>
    </source>
</evidence>
<dbReference type="InterPro" id="IPR038973">
    <property type="entry name" value="MutL/Mlh/Pms-like"/>
</dbReference>
<dbReference type="InterPro" id="IPR036890">
    <property type="entry name" value="HATPase_C_sf"/>
</dbReference>
<dbReference type="GO" id="GO:0006298">
    <property type="term" value="P:mismatch repair"/>
    <property type="evidence" value="ECO:0007669"/>
    <property type="project" value="InterPro"/>
</dbReference>
<feature type="region of interest" description="Disordered" evidence="2">
    <location>
        <begin position="318"/>
        <end position="351"/>
    </location>
</feature>
<dbReference type="GO" id="GO:0032300">
    <property type="term" value="C:mismatch repair complex"/>
    <property type="evidence" value="ECO:0007669"/>
    <property type="project" value="InterPro"/>
</dbReference>
<accession>M2N0S2</accession>
<dbReference type="InterPro" id="IPR037198">
    <property type="entry name" value="MutL_C_sf"/>
</dbReference>
<evidence type="ECO:0000313" key="5">
    <source>
        <dbReference type="Proteomes" id="UP000011761"/>
    </source>
</evidence>
<evidence type="ECO:0000256" key="2">
    <source>
        <dbReference type="SAM" id="MobiDB-lite"/>
    </source>
</evidence>
<feature type="region of interest" description="Disordered" evidence="2">
    <location>
        <begin position="211"/>
        <end position="237"/>
    </location>
</feature>
<dbReference type="Gene3D" id="3.30.565.10">
    <property type="entry name" value="Histidine kinase-like ATPase, C-terminal domain"/>
    <property type="match status" value="1"/>
</dbReference>
<feature type="non-terminal residue" evidence="4">
    <location>
        <position position="980"/>
    </location>
</feature>
<feature type="compositionally biased region" description="Polar residues" evidence="2">
    <location>
        <begin position="426"/>
        <end position="438"/>
    </location>
</feature>
<dbReference type="PANTHER" id="PTHR10073:SF47">
    <property type="entry name" value="DNA MISMATCH REPAIR PROTEIN MLH3"/>
    <property type="match status" value="1"/>
</dbReference>
<dbReference type="eggNOG" id="KOG1977">
    <property type="taxonomic scope" value="Eukaryota"/>
</dbReference>
<gene>
    <name evidence="4" type="ORF">BAUCODRAFT_40759</name>
</gene>
<dbReference type="EMBL" id="KB445554">
    <property type="protein sequence ID" value="EMC97518.1"/>
    <property type="molecule type" value="Genomic_DNA"/>
</dbReference>
<dbReference type="HOGENOM" id="CLU_005415_0_0_1"/>
<dbReference type="SMART" id="SM00853">
    <property type="entry name" value="MutL_C"/>
    <property type="match status" value="1"/>
</dbReference>
<dbReference type="AlphaFoldDB" id="M2N0S2"/>
<keyword evidence="5" id="KW-1185">Reference proteome</keyword>
<feature type="domain" description="MutL C-terminal dimerisation" evidence="3">
    <location>
        <begin position="727"/>
        <end position="944"/>
    </location>
</feature>
<dbReference type="SUPFAM" id="SSF118116">
    <property type="entry name" value="DNA mismatch repair protein MutL"/>
    <property type="match status" value="2"/>
</dbReference>
<dbReference type="InterPro" id="IPR014790">
    <property type="entry name" value="MutL_C"/>
</dbReference>
<dbReference type="OMA" id="NKWPMFY"/>
<organism evidence="4 5">
    <name type="scientific">Baudoinia panamericana (strain UAMH 10762)</name>
    <name type="common">Angels' share fungus</name>
    <name type="synonym">Baudoinia compniacensis (strain UAMH 10762)</name>
    <dbReference type="NCBI Taxonomy" id="717646"/>
    <lineage>
        <taxon>Eukaryota</taxon>
        <taxon>Fungi</taxon>
        <taxon>Dikarya</taxon>
        <taxon>Ascomycota</taxon>
        <taxon>Pezizomycotina</taxon>
        <taxon>Dothideomycetes</taxon>
        <taxon>Dothideomycetidae</taxon>
        <taxon>Mycosphaerellales</taxon>
        <taxon>Teratosphaeriaceae</taxon>
        <taxon>Baudoinia</taxon>
    </lineage>
</organism>
<dbReference type="SUPFAM" id="SSF55874">
    <property type="entry name" value="ATPase domain of HSP90 chaperone/DNA topoisomerase II/histidine kinase"/>
    <property type="match status" value="1"/>
</dbReference>
<dbReference type="GO" id="GO:0005524">
    <property type="term" value="F:ATP binding"/>
    <property type="evidence" value="ECO:0007669"/>
    <property type="project" value="InterPro"/>
</dbReference>
<dbReference type="GeneID" id="19114024"/>
<dbReference type="KEGG" id="bcom:BAUCODRAFT_40759"/>
<evidence type="ECO:0000313" key="4">
    <source>
        <dbReference type="EMBL" id="EMC97518.1"/>
    </source>
</evidence>
<feature type="region of interest" description="Disordered" evidence="2">
    <location>
        <begin position="405"/>
        <end position="439"/>
    </location>
</feature>
<name>M2N0S2_BAUPA</name>
<dbReference type="OrthoDB" id="429932at2759"/>
<dbReference type="GO" id="GO:0016887">
    <property type="term" value="F:ATP hydrolysis activity"/>
    <property type="evidence" value="ECO:0007669"/>
    <property type="project" value="InterPro"/>
</dbReference>
<dbReference type="STRING" id="717646.M2N0S2"/>
<dbReference type="InterPro" id="IPR042120">
    <property type="entry name" value="MutL_C_dimsub"/>
</dbReference>
<dbReference type="RefSeq" id="XP_007675329.1">
    <property type="nucleotide sequence ID" value="XM_007677139.1"/>
</dbReference>
<dbReference type="Gene3D" id="3.30.1540.20">
    <property type="entry name" value="MutL, C-terminal domain, dimerisation subdomain"/>
    <property type="match status" value="2"/>
</dbReference>